<dbReference type="AlphaFoldDB" id="A0AAV5AGL5"/>
<dbReference type="InterPro" id="IPR045339">
    <property type="entry name" value="DUF6534"/>
</dbReference>
<gene>
    <name evidence="3" type="ORF">Clacol_007007</name>
</gene>
<name>A0AAV5AGL5_9AGAM</name>
<evidence type="ECO:0000313" key="4">
    <source>
        <dbReference type="Proteomes" id="UP001050691"/>
    </source>
</evidence>
<protein>
    <recommendedName>
        <fullName evidence="2">DUF6534 domain-containing protein</fullName>
    </recommendedName>
</protein>
<evidence type="ECO:0000256" key="1">
    <source>
        <dbReference type="SAM" id="MobiDB-lite"/>
    </source>
</evidence>
<accession>A0AAV5AGL5</accession>
<evidence type="ECO:0000259" key="2">
    <source>
        <dbReference type="Pfam" id="PF20152"/>
    </source>
</evidence>
<sequence length="235" mass="25885">MSDLGRSYCSKFFRLESLDFKLSQQGGLNDGYCVFWRLKEIFRLAEIEWLVGVKHGTVAAADIGIAVAQCWYLHFARTGVKKTDPLINALMVYSINRGVLTSAPPPTSIAAVADLACFLAMPDNFIWLAFNFVVSKLHANSLLATLNTRDAMRGRGNDTDLIETVTTIRIPTNPIETIGLQMNIPSSCDTNGAHVNADQFHQPKTGGSVSTSVDRLSSDRCSDVRVVNRRSIDEE</sequence>
<organism evidence="3 4">
    <name type="scientific">Clathrus columnatus</name>
    <dbReference type="NCBI Taxonomy" id="1419009"/>
    <lineage>
        <taxon>Eukaryota</taxon>
        <taxon>Fungi</taxon>
        <taxon>Dikarya</taxon>
        <taxon>Basidiomycota</taxon>
        <taxon>Agaricomycotina</taxon>
        <taxon>Agaricomycetes</taxon>
        <taxon>Phallomycetidae</taxon>
        <taxon>Phallales</taxon>
        <taxon>Clathraceae</taxon>
        <taxon>Clathrus</taxon>
    </lineage>
</organism>
<dbReference type="PANTHER" id="PTHR40465:SF1">
    <property type="entry name" value="DUF6534 DOMAIN-CONTAINING PROTEIN"/>
    <property type="match status" value="1"/>
</dbReference>
<dbReference type="Proteomes" id="UP001050691">
    <property type="component" value="Unassembled WGS sequence"/>
</dbReference>
<keyword evidence="4" id="KW-1185">Reference proteome</keyword>
<dbReference type="EMBL" id="BPWL01000008">
    <property type="protein sequence ID" value="GJJ12762.1"/>
    <property type="molecule type" value="Genomic_DNA"/>
</dbReference>
<dbReference type="Pfam" id="PF20152">
    <property type="entry name" value="DUF6534"/>
    <property type="match status" value="1"/>
</dbReference>
<comment type="caution">
    <text evidence="3">The sequence shown here is derived from an EMBL/GenBank/DDBJ whole genome shotgun (WGS) entry which is preliminary data.</text>
</comment>
<feature type="compositionally biased region" description="Polar residues" evidence="1">
    <location>
        <begin position="205"/>
        <end position="215"/>
    </location>
</feature>
<feature type="domain" description="DUF6534" evidence="2">
    <location>
        <begin position="59"/>
        <end position="150"/>
    </location>
</feature>
<proteinExistence type="predicted"/>
<dbReference type="PANTHER" id="PTHR40465">
    <property type="entry name" value="CHROMOSOME 1, WHOLE GENOME SHOTGUN SEQUENCE"/>
    <property type="match status" value="1"/>
</dbReference>
<evidence type="ECO:0000313" key="3">
    <source>
        <dbReference type="EMBL" id="GJJ12762.1"/>
    </source>
</evidence>
<feature type="region of interest" description="Disordered" evidence="1">
    <location>
        <begin position="194"/>
        <end position="216"/>
    </location>
</feature>
<reference evidence="3" key="1">
    <citation type="submission" date="2021-10" db="EMBL/GenBank/DDBJ databases">
        <title>De novo Genome Assembly of Clathrus columnatus (Basidiomycota, Fungi) Using Illumina and Nanopore Sequence Data.</title>
        <authorList>
            <person name="Ogiso-Tanaka E."/>
            <person name="Itagaki H."/>
            <person name="Hosoya T."/>
            <person name="Hosaka K."/>
        </authorList>
    </citation>
    <scope>NUCLEOTIDE SEQUENCE</scope>
    <source>
        <strain evidence="3">MO-923</strain>
    </source>
</reference>